<dbReference type="PANTHER" id="PTHR30573">
    <property type="entry name" value="QUINOLINATE SYNTHETASE A"/>
    <property type="match status" value="1"/>
</dbReference>
<sequence>MNTREISEKINAVKKEKNAIILAHYYQIPEIQDIADYIGDSLNLAQKAKETQADIILFCGVHFMGETAKILNPEKKVLIPDMNAGCSLADSCKYSDFKKFKAKYPDHVVISYINCSAEIKTLSDIICTSGNALQIVKSLPENQKIIFAPDKNLGGYVNRMTGRNMILWNGSCEVHELLTVEHTIKMKMENPDAVLIAHPECNNAVLEISDFVGSTQAMIKYVKNSKNKKFLVATESGIIHQLGKDNPDKEFIVVTQSETCACNDCRHMKLNTMEKVLDSLENECHEISLSDDLIKKAEKPILRMLDISKQLGIIK</sequence>
<dbReference type="EC" id="2.5.1.72" evidence="2 10"/>
<dbReference type="InterPro" id="IPR023066">
    <property type="entry name" value="Quinolinate_synth_type2"/>
</dbReference>
<dbReference type="GO" id="GO:0034628">
    <property type="term" value="P:'de novo' NAD+ biosynthetic process from L-aspartate"/>
    <property type="evidence" value="ECO:0007669"/>
    <property type="project" value="TreeGrafter"/>
</dbReference>
<comment type="similarity">
    <text evidence="10">Belongs to the quinolinate synthase family. Type 2 subfamily.</text>
</comment>
<keyword evidence="6 10" id="KW-0808">Transferase</keyword>
<evidence type="ECO:0000256" key="9">
    <source>
        <dbReference type="ARBA" id="ARBA00023014"/>
    </source>
</evidence>
<evidence type="ECO:0000256" key="2">
    <source>
        <dbReference type="ARBA" id="ARBA00012669"/>
    </source>
</evidence>
<evidence type="ECO:0000256" key="3">
    <source>
        <dbReference type="ARBA" id="ARBA00022485"/>
    </source>
</evidence>
<dbReference type="GO" id="GO:0046872">
    <property type="term" value="F:metal ion binding"/>
    <property type="evidence" value="ECO:0007669"/>
    <property type="project" value="UniProtKB-KW"/>
</dbReference>
<gene>
    <name evidence="10 11" type="primary">nadA</name>
    <name evidence="11" type="ORF">IAC47_03430</name>
</gene>
<comment type="caution">
    <text evidence="11">The sequence shown here is derived from an EMBL/GenBank/DDBJ whole genome shotgun (WGS) entry which is preliminary data.</text>
</comment>
<comment type="catalytic activity">
    <reaction evidence="10">
        <text>iminosuccinate + dihydroxyacetone phosphate = quinolinate + phosphate + 2 H2O + H(+)</text>
        <dbReference type="Rhea" id="RHEA:25888"/>
        <dbReference type="ChEBI" id="CHEBI:15377"/>
        <dbReference type="ChEBI" id="CHEBI:15378"/>
        <dbReference type="ChEBI" id="CHEBI:29959"/>
        <dbReference type="ChEBI" id="CHEBI:43474"/>
        <dbReference type="ChEBI" id="CHEBI:57642"/>
        <dbReference type="ChEBI" id="CHEBI:77875"/>
        <dbReference type="EC" id="2.5.1.72"/>
    </reaction>
</comment>
<feature type="binding site" evidence="10">
    <location>
        <position position="265"/>
    </location>
    <ligand>
        <name>[4Fe-4S] cluster</name>
        <dbReference type="ChEBI" id="CHEBI:49883"/>
    </ligand>
</feature>
<dbReference type="InterPro" id="IPR003473">
    <property type="entry name" value="NadA"/>
</dbReference>
<comment type="subcellular location">
    <subcellularLocation>
        <location evidence="10">Cytoplasm</location>
    </subcellularLocation>
</comment>
<dbReference type="GO" id="GO:0008987">
    <property type="term" value="F:quinolinate synthetase A activity"/>
    <property type="evidence" value="ECO:0007669"/>
    <property type="project" value="UniProtKB-UniRule"/>
</dbReference>
<dbReference type="Proteomes" id="UP000824267">
    <property type="component" value="Unassembled WGS sequence"/>
</dbReference>
<dbReference type="PANTHER" id="PTHR30573:SF0">
    <property type="entry name" value="QUINOLINATE SYNTHASE, CHLOROPLASTIC"/>
    <property type="match status" value="1"/>
</dbReference>
<dbReference type="NCBIfam" id="NF006878">
    <property type="entry name" value="PRK09375.1-2"/>
    <property type="match status" value="1"/>
</dbReference>
<evidence type="ECO:0000256" key="10">
    <source>
        <dbReference type="HAMAP-Rule" id="MF_00568"/>
    </source>
</evidence>
<feature type="binding site" evidence="10">
    <location>
        <position position="24"/>
    </location>
    <ligand>
        <name>iminosuccinate</name>
        <dbReference type="ChEBI" id="CHEBI:77875"/>
    </ligand>
</feature>
<evidence type="ECO:0000256" key="1">
    <source>
        <dbReference type="ARBA" id="ARBA00005065"/>
    </source>
</evidence>
<keyword evidence="7 10" id="KW-0479">Metal-binding</keyword>
<proteinExistence type="inferred from homology"/>
<comment type="function">
    <text evidence="10">Catalyzes the condensation of iminoaspartate with dihydroxyacetone phosphate to form quinolinate.</text>
</comment>
<dbReference type="HAMAP" id="MF_00568">
    <property type="entry name" value="NadA_type2"/>
    <property type="match status" value="1"/>
</dbReference>
<evidence type="ECO:0000313" key="12">
    <source>
        <dbReference type="Proteomes" id="UP000824267"/>
    </source>
</evidence>
<comment type="cofactor">
    <cofactor evidence="10">
        <name>[4Fe-4S] cluster</name>
        <dbReference type="ChEBI" id="CHEBI:49883"/>
    </cofactor>
    <text evidence="10">Binds 1 [4Fe-4S] cluster per subunit.</text>
</comment>
<accession>A0A9D1RGM3</accession>
<feature type="binding site" evidence="10">
    <location>
        <position position="129"/>
    </location>
    <ligand>
        <name>iminosuccinate</name>
        <dbReference type="ChEBI" id="CHEBI:77875"/>
    </ligand>
</feature>
<dbReference type="InterPro" id="IPR036094">
    <property type="entry name" value="NadA_sf"/>
</dbReference>
<reference evidence="11" key="1">
    <citation type="journal article" date="2021" name="PeerJ">
        <title>Extensive microbial diversity within the chicken gut microbiome revealed by metagenomics and culture.</title>
        <authorList>
            <person name="Gilroy R."/>
            <person name="Ravi A."/>
            <person name="Getino M."/>
            <person name="Pursley I."/>
            <person name="Horton D.L."/>
            <person name="Alikhan N.F."/>
            <person name="Baker D."/>
            <person name="Gharbi K."/>
            <person name="Hall N."/>
            <person name="Watson M."/>
            <person name="Adriaenssens E.M."/>
            <person name="Foster-Nyarko E."/>
            <person name="Jarju S."/>
            <person name="Secka A."/>
            <person name="Antonio M."/>
            <person name="Oren A."/>
            <person name="Chaudhuri R.R."/>
            <person name="La Ragione R."/>
            <person name="Hildebrand F."/>
            <person name="Pallen M.J."/>
        </authorList>
    </citation>
    <scope>NUCLEOTIDE SEQUENCE</scope>
    <source>
        <strain evidence="11">Gambia16-930</strain>
    </source>
</reference>
<dbReference type="FunFam" id="3.40.50.10800:FF:000003">
    <property type="entry name" value="Quinolinate synthase A"/>
    <property type="match status" value="1"/>
</dbReference>
<feature type="binding site" evidence="10">
    <location>
        <position position="215"/>
    </location>
    <ligand>
        <name>iminosuccinate</name>
        <dbReference type="ChEBI" id="CHEBI:77875"/>
    </ligand>
</feature>
<organism evidence="11 12">
    <name type="scientific">Candidatus Onthomorpha intestinigallinarum</name>
    <dbReference type="NCBI Taxonomy" id="2840880"/>
    <lineage>
        <taxon>Bacteria</taxon>
        <taxon>Pseudomonadati</taxon>
        <taxon>Bacteroidota</taxon>
        <taxon>Bacteroidia</taxon>
        <taxon>Bacteroidales</taxon>
        <taxon>Candidatus Onthomorpha</taxon>
    </lineage>
</organism>
<dbReference type="SUPFAM" id="SSF142754">
    <property type="entry name" value="NadA-like"/>
    <property type="match status" value="1"/>
</dbReference>
<keyword evidence="8 10" id="KW-0408">Iron</keyword>
<dbReference type="EMBL" id="DXGG01000117">
    <property type="protein sequence ID" value="HIW87309.1"/>
    <property type="molecule type" value="Genomic_DNA"/>
</dbReference>
<keyword evidence="5 10" id="KW-0662">Pyridine nucleotide biosynthesis</keyword>
<keyword evidence="3 10" id="KW-0004">4Fe-4S</keyword>
<dbReference type="GO" id="GO:0005829">
    <property type="term" value="C:cytosol"/>
    <property type="evidence" value="ECO:0007669"/>
    <property type="project" value="TreeGrafter"/>
</dbReference>
<evidence type="ECO:0000256" key="5">
    <source>
        <dbReference type="ARBA" id="ARBA00022642"/>
    </source>
</evidence>
<feature type="binding site" evidence="10">
    <location>
        <begin position="198"/>
        <end position="200"/>
    </location>
    <ligand>
        <name>iminosuccinate</name>
        <dbReference type="ChEBI" id="CHEBI:77875"/>
    </ligand>
</feature>
<protein>
    <recommendedName>
        <fullName evidence="2 10">Quinolinate synthase</fullName>
        <ecNumber evidence="2 10">2.5.1.72</ecNumber>
    </recommendedName>
</protein>
<evidence type="ECO:0000256" key="8">
    <source>
        <dbReference type="ARBA" id="ARBA00023004"/>
    </source>
</evidence>
<dbReference type="GO" id="GO:0051539">
    <property type="term" value="F:4 iron, 4 sulfur cluster binding"/>
    <property type="evidence" value="ECO:0007669"/>
    <property type="project" value="UniProtKB-KW"/>
</dbReference>
<dbReference type="NCBIfam" id="TIGR00550">
    <property type="entry name" value="nadA"/>
    <property type="match status" value="1"/>
</dbReference>
<evidence type="ECO:0000256" key="6">
    <source>
        <dbReference type="ARBA" id="ARBA00022679"/>
    </source>
</evidence>
<dbReference type="Pfam" id="PF02445">
    <property type="entry name" value="NadA"/>
    <property type="match status" value="1"/>
</dbReference>
<name>A0A9D1RGM3_9BACT</name>
<evidence type="ECO:0000256" key="4">
    <source>
        <dbReference type="ARBA" id="ARBA00022490"/>
    </source>
</evidence>
<dbReference type="NCBIfam" id="NF006879">
    <property type="entry name" value="PRK09375.1-4"/>
    <property type="match status" value="1"/>
</dbReference>
<evidence type="ECO:0000256" key="7">
    <source>
        <dbReference type="ARBA" id="ARBA00022723"/>
    </source>
</evidence>
<feature type="binding site" evidence="10">
    <location>
        <begin position="112"/>
        <end position="114"/>
    </location>
    <ligand>
        <name>iminosuccinate</name>
        <dbReference type="ChEBI" id="CHEBI:77875"/>
    </ligand>
</feature>
<keyword evidence="9 10" id="KW-0411">Iron-sulfur</keyword>
<feature type="binding site" evidence="10">
    <location>
        <position position="172"/>
    </location>
    <ligand>
        <name>[4Fe-4S] cluster</name>
        <dbReference type="ChEBI" id="CHEBI:49883"/>
    </ligand>
</feature>
<feature type="binding site" evidence="10">
    <location>
        <position position="41"/>
    </location>
    <ligand>
        <name>iminosuccinate</name>
        <dbReference type="ChEBI" id="CHEBI:77875"/>
    </ligand>
</feature>
<evidence type="ECO:0000313" key="11">
    <source>
        <dbReference type="EMBL" id="HIW87309.1"/>
    </source>
</evidence>
<dbReference type="Gene3D" id="3.40.50.10800">
    <property type="entry name" value="NadA-like"/>
    <property type="match status" value="3"/>
</dbReference>
<feature type="binding site" evidence="10">
    <location>
        <position position="86"/>
    </location>
    <ligand>
        <name>[4Fe-4S] cluster</name>
        <dbReference type="ChEBI" id="CHEBI:49883"/>
    </ligand>
</feature>
<comment type="pathway">
    <text evidence="1 10">Cofactor biosynthesis; NAD(+) biosynthesis; quinolinate from iminoaspartate: step 1/1.</text>
</comment>
<dbReference type="AlphaFoldDB" id="A0A9D1RGM3"/>
<reference evidence="11" key="2">
    <citation type="submission" date="2021-04" db="EMBL/GenBank/DDBJ databases">
        <authorList>
            <person name="Gilroy R."/>
        </authorList>
    </citation>
    <scope>NUCLEOTIDE SEQUENCE</scope>
    <source>
        <strain evidence="11">Gambia16-930</strain>
    </source>
</reference>
<keyword evidence="4 10" id="KW-0963">Cytoplasm</keyword>